<dbReference type="InterPro" id="IPR010598">
    <property type="entry name" value="C5-epim_C"/>
</dbReference>
<evidence type="ECO:0000259" key="1">
    <source>
        <dbReference type="Pfam" id="PF06662"/>
    </source>
</evidence>
<gene>
    <name evidence="2" type="ORF">E1212_05030</name>
</gene>
<proteinExistence type="predicted"/>
<name>A0A4R4RTZ2_9ACTN</name>
<dbReference type="Proteomes" id="UP000295621">
    <property type="component" value="Unassembled WGS sequence"/>
</dbReference>
<sequence>MTDVVAAPALAADPRALGLPAVDAKTARRVQLGPETGFGPDGFPHRVRPDGSAVPHPILGSYLLRGYLDTFEASGRSDHLAAASLVAQGALARMEEFDGTRVLWQQPDWGLSSWVHRRHYSGLTQCYYAVELARLGQFTEDENVLRQAEQVMRSLLVPVDQGGVLVNAHDLVAFEESPARPVSLVLNGWLSILESIAQYARLTGSDDWRQTLEAGLTGLERALPWYDAEPLALSRSSLLGYQYVRLRMGADGTRVRSAVVEAPGSSPAEVLWGPGARERGRYQSSFNEGDVDAQGTLSRATRANLVVSRFGHPVRNALVLELDSVLGQRCSIDVQTTRYEPQAAAPVTEGWQRVATFAVAPGVSTTRIELPWSALPLIGFPVNFRKRTPSGVSATHDVHVKRLETLGAEFGRPVLTGWAQLWREYQKRWPEVPELAGLFGARAGDH</sequence>
<comment type="caution">
    <text evidence="2">The sequence shown here is derived from an EMBL/GenBank/DDBJ whole genome shotgun (WGS) entry which is preliminary data.</text>
</comment>
<accession>A0A4R4RTZ2</accession>
<reference evidence="2 3" key="1">
    <citation type="submission" date="2019-02" db="EMBL/GenBank/DDBJ databases">
        <title>Draft genome sequences of novel Actinobacteria.</title>
        <authorList>
            <person name="Sahin N."/>
            <person name="Ay H."/>
            <person name="Saygin H."/>
        </authorList>
    </citation>
    <scope>NUCLEOTIDE SEQUENCE [LARGE SCALE GENOMIC DNA]</scope>
    <source>
        <strain evidence="2 3">KC603</strain>
    </source>
</reference>
<evidence type="ECO:0000313" key="2">
    <source>
        <dbReference type="EMBL" id="TDC53541.1"/>
    </source>
</evidence>
<evidence type="ECO:0000313" key="3">
    <source>
        <dbReference type="Proteomes" id="UP000295621"/>
    </source>
</evidence>
<feature type="domain" description="D-glucuronyl C5-epimerase C-terminal" evidence="1">
    <location>
        <begin position="120"/>
        <end position="229"/>
    </location>
</feature>
<dbReference type="RefSeq" id="WP_131979975.1">
    <property type="nucleotide sequence ID" value="NZ_SMKL01000008.1"/>
</dbReference>
<organism evidence="2 3">
    <name type="scientific">Jiangella ureilytica</name>
    <dbReference type="NCBI Taxonomy" id="2530374"/>
    <lineage>
        <taxon>Bacteria</taxon>
        <taxon>Bacillati</taxon>
        <taxon>Actinomycetota</taxon>
        <taxon>Actinomycetes</taxon>
        <taxon>Jiangellales</taxon>
        <taxon>Jiangellaceae</taxon>
        <taxon>Jiangella</taxon>
    </lineage>
</organism>
<dbReference type="Pfam" id="PF06662">
    <property type="entry name" value="C5-epim_C"/>
    <property type="match status" value="1"/>
</dbReference>
<keyword evidence="3" id="KW-1185">Reference proteome</keyword>
<dbReference type="EMBL" id="SMKL01000008">
    <property type="protein sequence ID" value="TDC53541.1"/>
    <property type="molecule type" value="Genomic_DNA"/>
</dbReference>
<protein>
    <recommendedName>
        <fullName evidence="1">D-glucuronyl C5-epimerase C-terminal domain-containing protein</fullName>
    </recommendedName>
</protein>
<dbReference type="OrthoDB" id="7888928at2"/>
<dbReference type="AlphaFoldDB" id="A0A4R4RTZ2"/>